<comment type="caution">
    <text evidence="1">The sequence shown here is derived from an EMBL/GenBank/DDBJ whole genome shotgun (WGS) entry which is preliminary data.</text>
</comment>
<dbReference type="Gene3D" id="3.90.1150.60">
    <property type="entry name" value="Methioning gamme-lyase, C-terminal domain"/>
    <property type="match status" value="1"/>
</dbReference>
<evidence type="ECO:0000313" key="2">
    <source>
        <dbReference type="Proteomes" id="UP001597519"/>
    </source>
</evidence>
<keyword evidence="2" id="KW-1185">Reference proteome</keyword>
<dbReference type="Pfam" id="PF06838">
    <property type="entry name" value="Met_gamma_lyase"/>
    <property type="match status" value="1"/>
</dbReference>
<accession>A0ABW5WRZ6</accession>
<dbReference type="InterPro" id="IPR015424">
    <property type="entry name" value="PyrdxlP-dep_Trfase"/>
</dbReference>
<protein>
    <submittedName>
        <fullName evidence="1">Aminotransferase class I/II-fold pyridoxal phosphate-dependent enzyme</fullName>
    </submittedName>
</protein>
<dbReference type="PANTHER" id="PTHR46658:SF1">
    <property type="entry name" value="CYS OR MET METABOLISM PYRIDOXAL-PHOSPHATE-DEPENDENT ENZYME"/>
    <property type="match status" value="1"/>
</dbReference>
<name>A0ABW5WRZ6_9STAP</name>
<reference evidence="2" key="1">
    <citation type="journal article" date="2019" name="Int. J. Syst. Evol. Microbiol.">
        <title>The Global Catalogue of Microorganisms (GCM) 10K type strain sequencing project: providing services to taxonomists for standard genome sequencing and annotation.</title>
        <authorList>
            <consortium name="The Broad Institute Genomics Platform"/>
            <consortium name="The Broad Institute Genome Sequencing Center for Infectious Disease"/>
            <person name="Wu L."/>
            <person name="Ma J."/>
        </authorList>
    </citation>
    <scope>NUCLEOTIDE SEQUENCE [LARGE SCALE GENOMIC DNA]</scope>
    <source>
        <strain evidence="2">KCTC 33575</strain>
    </source>
</reference>
<evidence type="ECO:0000313" key="1">
    <source>
        <dbReference type="EMBL" id="MFD2829023.1"/>
    </source>
</evidence>
<dbReference type="RefSeq" id="WP_377770653.1">
    <property type="nucleotide sequence ID" value="NZ_JBHUOQ010000001.1"/>
</dbReference>
<organism evidence="1 2">
    <name type="scientific">Corticicoccus populi</name>
    <dbReference type="NCBI Taxonomy" id="1812821"/>
    <lineage>
        <taxon>Bacteria</taxon>
        <taxon>Bacillati</taxon>
        <taxon>Bacillota</taxon>
        <taxon>Bacilli</taxon>
        <taxon>Bacillales</taxon>
        <taxon>Staphylococcaceae</taxon>
        <taxon>Corticicoccus</taxon>
    </lineage>
</organism>
<keyword evidence="1" id="KW-0808">Transferase</keyword>
<sequence>MSNVRQIIEESLEDLDLFIKDNKKTAYKNFRKVMNAFNHHSVTESDFNGTTGYGYDDTGRDKLEDIYADVFGAEDALVRTQIISGTHAISLVLLSLLKKGDELLYITGEPYDTLEKVIGHDENDIGSLAEMGVKYSHIPLKENAFDEEKILSAVTADTKMIAIQRSRGYSMRRSVSIGQIEAVIKKIKAEYPDIIIFVDNCYGEFVEDREPVEAGADIIAGSLIKNPGGGLSKMGGYVAGNKDLITRVSYRLTVPGIGKEMGASLNALTDMYQGFFMAPHAVMESVNGALLTSMVLSKAGMTTDPHYADERTDLIQSVSFNTEEEMITFSQMIQKASPVNSKFLPIPDKLPGYENPVIMAAGTFVQGASLELSADGPIKPPYTVFVQGGLQIEHVMYALEEALKALGIEEV</sequence>
<dbReference type="SUPFAM" id="SSF53383">
    <property type="entry name" value="PLP-dependent transferases"/>
    <property type="match status" value="1"/>
</dbReference>
<dbReference type="GO" id="GO:0008483">
    <property type="term" value="F:transaminase activity"/>
    <property type="evidence" value="ECO:0007669"/>
    <property type="project" value="UniProtKB-KW"/>
</dbReference>
<keyword evidence="1" id="KW-0032">Aminotransferase</keyword>
<dbReference type="PANTHER" id="PTHR46658">
    <property type="entry name" value="CYS OR MET METABOLISM PYRIDOXAL-PHOSPHATE-DEPENDENT ENZYME"/>
    <property type="match status" value="1"/>
</dbReference>
<dbReference type="Gene3D" id="3.40.640.10">
    <property type="entry name" value="Type I PLP-dependent aspartate aminotransferase-like (Major domain)"/>
    <property type="match status" value="1"/>
</dbReference>
<dbReference type="InterPro" id="IPR009651">
    <property type="entry name" value="Met_g_lyase_put"/>
</dbReference>
<proteinExistence type="predicted"/>
<dbReference type="EMBL" id="JBHUOQ010000001">
    <property type="protein sequence ID" value="MFD2829023.1"/>
    <property type="molecule type" value="Genomic_DNA"/>
</dbReference>
<dbReference type="InterPro" id="IPR015421">
    <property type="entry name" value="PyrdxlP-dep_Trfase_major"/>
</dbReference>
<dbReference type="Proteomes" id="UP001597519">
    <property type="component" value="Unassembled WGS sequence"/>
</dbReference>
<gene>
    <name evidence="1" type="ORF">ACFSX4_00995</name>
</gene>